<dbReference type="GO" id="GO:0004386">
    <property type="term" value="F:helicase activity"/>
    <property type="evidence" value="ECO:0007669"/>
    <property type="project" value="UniProtKB-KW"/>
</dbReference>
<dbReference type="AlphaFoldDB" id="A0AAE1QTR5"/>
<evidence type="ECO:0000313" key="9">
    <source>
        <dbReference type="Proteomes" id="UP001291623"/>
    </source>
</evidence>
<organism evidence="8 9">
    <name type="scientific">Anisodus tanguticus</name>
    <dbReference type="NCBI Taxonomy" id="243964"/>
    <lineage>
        <taxon>Eukaryota</taxon>
        <taxon>Viridiplantae</taxon>
        <taxon>Streptophyta</taxon>
        <taxon>Embryophyta</taxon>
        <taxon>Tracheophyta</taxon>
        <taxon>Spermatophyta</taxon>
        <taxon>Magnoliopsida</taxon>
        <taxon>eudicotyledons</taxon>
        <taxon>Gunneridae</taxon>
        <taxon>Pentapetalae</taxon>
        <taxon>asterids</taxon>
        <taxon>lamiids</taxon>
        <taxon>Solanales</taxon>
        <taxon>Solanaceae</taxon>
        <taxon>Solanoideae</taxon>
        <taxon>Hyoscyameae</taxon>
        <taxon>Anisodus</taxon>
    </lineage>
</organism>
<dbReference type="InterPro" id="IPR004179">
    <property type="entry name" value="Sec63-dom"/>
</dbReference>
<evidence type="ECO:0000256" key="2">
    <source>
        <dbReference type="ARBA" id="ARBA00022741"/>
    </source>
</evidence>
<keyword evidence="9" id="KW-1185">Reference proteome</keyword>
<comment type="similarity">
    <text evidence="1">Belongs to the disease resistance NB-LRR family.</text>
</comment>
<dbReference type="GO" id="GO:0016787">
    <property type="term" value="F:hydrolase activity"/>
    <property type="evidence" value="ECO:0007669"/>
    <property type="project" value="UniProtKB-KW"/>
</dbReference>
<accession>A0AAE1QTR5</accession>
<dbReference type="SUPFAM" id="SSF52540">
    <property type="entry name" value="P-loop containing nucleoside triphosphate hydrolases"/>
    <property type="match status" value="1"/>
</dbReference>
<evidence type="ECO:0000256" key="5">
    <source>
        <dbReference type="ARBA" id="ARBA00022840"/>
    </source>
</evidence>
<dbReference type="InterPro" id="IPR050474">
    <property type="entry name" value="Hel308_SKI2-like"/>
</dbReference>
<dbReference type="InterPro" id="IPR027417">
    <property type="entry name" value="P-loop_NTPase"/>
</dbReference>
<dbReference type="Proteomes" id="UP001291623">
    <property type="component" value="Unassembled WGS sequence"/>
</dbReference>
<dbReference type="PANTHER" id="PTHR47961:SF4">
    <property type="entry name" value="ACTIVATING SIGNAL COINTEGRATOR 1 COMPLEX SUBUNIT 3"/>
    <property type="match status" value="1"/>
</dbReference>
<dbReference type="Gene3D" id="3.40.50.300">
    <property type="entry name" value="P-loop containing nucleotide triphosphate hydrolases"/>
    <property type="match status" value="3"/>
</dbReference>
<dbReference type="EMBL" id="JAVYJV010000023">
    <property type="protein sequence ID" value="KAK4338823.1"/>
    <property type="molecule type" value="Genomic_DNA"/>
</dbReference>
<evidence type="ECO:0000259" key="6">
    <source>
        <dbReference type="Pfam" id="PF02889"/>
    </source>
</evidence>
<evidence type="ECO:0000256" key="4">
    <source>
        <dbReference type="ARBA" id="ARBA00022806"/>
    </source>
</evidence>
<sequence>MRYISSQVGNKIRVVALSTSLANAKDLGEWIGATAHGLFNFPPGVRPMPLEIHIQGVDISNFEARMQAMTKPTYTTIVQHARMGKPAIVYVPTRKHTRLTAVDLMTYSDMDSEDTSVFLLQSGSELEPFVERINEPMLKETQIWCWLFTRRLIRHKSGYSEDIMMGHASRPLIDSSGKCVILFHAPLKEYYKKFLDEAFPVESHLQHYLHDNFNAEVVAGVIQTKQDAGVSHMHLSDHLSELVENTLGDLESSKCVTVEDDFLTFLKRSGKYRSILLCFSSSLTCKMKLKGLLEILASASEYEQLPIRPSEEELI</sequence>
<dbReference type="Pfam" id="PF23445">
    <property type="entry name" value="WHD_SNRNP200"/>
    <property type="match status" value="2"/>
</dbReference>
<name>A0AAE1QTR5_9SOLA</name>
<evidence type="ECO:0000256" key="3">
    <source>
        <dbReference type="ARBA" id="ARBA00022801"/>
    </source>
</evidence>
<keyword evidence="5" id="KW-0067">ATP-binding</keyword>
<protein>
    <submittedName>
        <fullName evidence="8">Uncharacterized protein</fullName>
    </submittedName>
</protein>
<dbReference type="InterPro" id="IPR057842">
    <property type="entry name" value="WH_MER3"/>
</dbReference>
<dbReference type="PANTHER" id="PTHR47961">
    <property type="entry name" value="DNA POLYMERASE THETA, PUTATIVE (AFU_ORTHOLOGUE AFUA_1G05260)-RELATED"/>
    <property type="match status" value="1"/>
</dbReference>
<evidence type="ECO:0000313" key="8">
    <source>
        <dbReference type="EMBL" id="KAK4338823.1"/>
    </source>
</evidence>
<dbReference type="GO" id="GO:0005634">
    <property type="term" value="C:nucleus"/>
    <property type="evidence" value="ECO:0007669"/>
    <property type="project" value="TreeGrafter"/>
</dbReference>
<dbReference type="Pfam" id="PF02889">
    <property type="entry name" value="Sec63"/>
    <property type="match status" value="1"/>
</dbReference>
<evidence type="ECO:0000259" key="7">
    <source>
        <dbReference type="Pfam" id="PF23445"/>
    </source>
</evidence>
<comment type="caution">
    <text evidence="8">The sequence shown here is derived from an EMBL/GenBank/DDBJ whole genome shotgun (WGS) entry which is preliminary data.</text>
</comment>
<keyword evidence="2" id="KW-0547">Nucleotide-binding</keyword>
<dbReference type="GO" id="GO:0005524">
    <property type="term" value="F:ATP binding"/>
    <property type="evidence" value="ECO:0007669"/>
    <property type="project" value="UniProtKB-KW"/>
</dbReference>
<dbReference type="Gene3D" id="1.10.10.10">
    <property type="entry name" value="Winged helix-like DNA-binding domain superfamily/Winged helix DNA-binding domain"/>
    <property type="match status" value="1"/>
</dbReference>
<reference evidence="8" key="1">
    <citation type="submission" date="2023-12" db="EMBL/GenBank/DDBJ databases">
        <title>Genome assembly of Anisodus tanguticus.</title>
        <authorList>
            <person name="Wang Y.-J."/>
        </authorList>
    </citation>
    <scope>NUCLEOTIDE SEQUENCE</scope>
    <source>
        <strain evidence="8">KB-2021</strain>
        <tissue evidence="8">Leaf</tissue>
    </source>
</reference>
<keyword evidence="3" id="KW-0378">Hydrolase</keyword>
<evidence type="ECO:0000256" key="1">
    <source>
        <dbReference type="ARBA" id="ARBA00008894"/>
    </source>
</evidence>
<feature type="domain" description="MER3 helicase-like winged helix" evidence="7">
    <location>
        <begin position="229"/>
        <end position="260"/>
    </location>
</feature>
<dbReference type="Gene3D" id="1.10.3380.10">
    <property type="entry name" value="Sec63 N-terminal domain-like domain"/>
    <property type="match status" value="1"/>
</dbReference>
<feature type="domain" description="MER3 helicase-like winged helix" evidence="7">
    <location>
        <begin position="202"/>
        <end position="228"/>
    </location>
</feature>
<dbReference type="InterPro" id="IPR036388">
    <property type="entry name" value="WH-like_DNA-bd_sf"/>
</dbReference>
<keyword evidence="4" id="KW-0347">Helicase</keyword>
<proteinExistence type="inferred from homology"/>
<gene>
    <name evidence="8" type="ORF">RND71_040285</name>
</gene>
<feature type="domain" description="SEC63" evidence="6">
    <location>
        <begin position="278"/>
        <end position="313"/>
    </location>
</feature>